<evidence type="ECO:0000313" key="3">
    <source>
        <dbReference type="Proteomes" id="UP000663400"/>
    </source>
</evidence>
<dbReference type="GO" id="GO:0008168">
    <property type="term" value="F:methyltransferase activity"/>
    <property type="evidence" value="ECO:0007669"/>
    <property type="project" value="UniProtKB-KW"/>
</dbReference>
<feature type="domain" description="Methyltransferase FkbM" evidence="1">
    <location>
        <begin position="50"/>
        <end position="188"/>
    </location>
</feature>
<dbReference type="RefSeq" id="WP_200604410.1">
    <property type="nucleotide sequence ID" value="NZ_CP071517.1"/>
</dbReference>
<keyword evidence="2" id="KW-0808">Transferase</keyword>
<dbReference type="Pfam" id="PF05050">
    <property type="entry name" value="Methyltransf_21"/>
    <property type="match status" value="1"/>
</dbReference>
<dbReference type="InterPro" id="IPR006342">
    <property type="entry name" value="FkbM_mtfrase"/>
</dbReference>
<reference evidence="2 3" key="1">
    <citation type="submission" date="2021-02" db="EMBL/GenBank/DDBJ databases">
        <title>Lysobacter arenosi sp. nov., isolated from soil of gangwondo yeongwol, south Korea.</title>
        <authorList>
            <person name="Kim K.R."/>
            <person name="Kim K.H."/>
            <person name="Jeon C.O."/>
        </authorList>
    </citation>
    <scope>NUCLEOTIDE SEQUENCE [LARGE SCALE GENOMIC DNA]</scope>
    <source>
        <strain evidence="2 3">R7</strain>
    </source>
</reference>
<name>A0ABX7RAJ2_9GAMM</name>
<dbReference type="GO" id="GO:0032259">
    <property type="term" value="P:methylation"/>
    <property type="evidence" value="ECO:0007669"/>
    <property type="project" value="UniProtKB-KW"/>
</dbReference>
<gene>
    <name evidence="2" type="ORF">HIV01_000855</name>
</gene>
<evidence type="ECO:0000313" key="2">
    <source>
        <dbReference type="EMBL" id="QSX75158.1"/>
    </source>
</evidence>
<keyword evidence="3" id="KW-1185">Reference proteome</keyword>
<organism evidence="2 3">
    <name type="scientific">Lysobacter arenosi</name>
    <dbReference type="NCBI Taxonomy" id="2795387"/>
    <lineage>
        <taxon>Bacteria</taxon>
        <taxon>Pseudomonadati</taxon>
        <taxon>Pseudomonadota</taxon>
        <taxon>Gammaproteobacteria</taxon>
        <taxon>Lysobacterales</taxon>
        <taxon>Lysobacteraceae</taxon>
        <taxon>Lysobacter</taxon>
    </lineage>
</organism>
<dbReference type="InterPro" id="IPR029063">
    <property type="entry name" value="SAM-dependent_MTases_sf"/>
</dbReference>
<dbReference type="SUPFAM" id="SSF53335">
    <property type="entry name" value="S-adenosyl-L-methionine-dependent methyltransferases"/>
    <property type="match status" value="1"/>
</dbReference>
<keyword evidence="2" id="KW-0489">Methyltransferase</keyword>
<proteinExistence type="predicted"/>
<sequence>MEQAARIDIGGRGYTLVSDDDYLAAHGGVFEPDTVKLFRHLASGSNVALDIGANVGCTALLLSQIAKQVHAFEPSPSTHHWLHQNTRQAPNVTTHNLGLGRAAAVSELTFAPNNRSGGFVSDQTKATEGHTVETIQINRLDDVVRAQQIGPVDFIKMDVEGYELEVIKGAPETLWRYRPVIALEMNHWCLNAFHRVSVPDFLDYLTNAFPYVYAVHQGRRMDVREPGHRYDVMRLHILGGQYNGLVCAYDAPRLNSFLAAYQPGLA</sequence>
<dbReference type="PANTHER" id="PTHR34203">
    <property type="entry name" value="METHYLTRANSFERASE, FKBM FAMILY PROTEIN"/>
    <property type="match status" value="1"/>
</dbReference>
<dbReference type="NCBIfam" id="TIGR01444">
    <property type="entry name" value="fkbM_fam"/>
    <property type="match status" value="1"/>
</dbReference>
<protein>
    <submittedName>
        <fullName evidence="2">FkbM family methyltransferase</fullName>
    </submittedName>
</protein>
<dbReference type="Proteomes" id="UP000663400">
    <property type="component" value="Chromosome"/>
</dbReference>
<dbReference type="PANTHER" id="PTHR34203:SF15">
    <property type="entry name" value="SLL1173 PROTEIN"/>
    <property type="match status" value="1"/>
</dbReference>
<dbReference type="InterPro" id="IPR052514">
    <property type="entry name" value="SAM-dependent_MTase"/>
</dbReference>
<dbReference type="EMBL" id="CP071517">
    <property type="protein sequence ID" value="QSX75158.1"/>
    <property type="molecule type" value="Genomic_DNA"/>
</dbReference>
<evidence type="ECO:0000259" key="1">
    <source>
        <dbReference type="Pfam" id="PF05050"/>
    </source>
</evidence>
<accession>A0ABX7RAJ2</accession>
<dbReference type="Gene3D" id="3.40.50.150">
    <property type="entry name" value="Vaccinia Virus protein VP39"/>
    <property type="match status" value="1"/>
</dbReference>